<gene>
    <name evidence="1" type="ORF">LZ495_40485</name>
</gene>
<protein>
    <submittedName>
        <fullName evidence="1">Uncharacterized protein</fullName>
    </submittedName>
</protein>
<dbReference type="RefSeq" id="WP_235058239.1">
    <property type="nucleotide sequence ID" value="NZ_JAKFHA010000049.1"/>
</dbReference>
<sequence length="594" mass="64598">MDVTAFVALLTELDTEDGVLLRRLGPELPEQVKRGRHRSAALLRPRATVYHFPGEQPTARTWRLTGEHVACLVEGAGPAVRVLGLLRRLAPRHAWAYSDGMRGLAAALRDRLGADPAAWRRLQRELPGWAGLLPELVEHAAGARGEPAGTSAIPRPPRAVRLEMRQLLMLLDPGMLAALAPHLHRGTLLDLARFGAPLSPETVAWLVELATPEERLTLAKARWSRPDVAGALAALDDTAINAALYLNPHTSVAVRVRIMAAADRVPLDRSVVDRVRGDAGRSQRLPALYSGDPALVRAALLRRTYTASSVQECLRAWEKDGYVGVAALYEQPMAASEYAPPPFRLPRYRSLLLAAVEGIWRRHGTGEAARLVAELPTMAQRDREHFADLFAAPDGRERLRAEIAAKTTTRALLGRLRGQTVSKLWPLLEVPYADWAAVARAERTAPLSLPAWGLLARIPGCPPREAPEVVDDRGLSAGPGYWPAGPEMHVPREWTPQGYQVAAPARRGCAMPPEHLLTGIAPAAHAFNTYGCLLELTGADRTMLRCHRHLQDLVDRHLGSSAEARVVAMRLLADFPGTAEELLETAGAMAAASG</sequence>
<comment type="caution">
    <text evidence="1">The sequence shown here is derived from an EMBL/GenBank/DDBJ whole genome shotgun (WGS) entry which is preliminary data.</text>
</comment>
<dbReference type="Proteomes" id="UP001165378">
    <property type="component" value="Unassembled WGS sequence"/>
</dbReference>
<organism evidence="1 2">
    <name type="scientific">Yinghuangia soli</name>
    <dbReference type="NCBI Taxonomy" id="2908204"/>
    <lineage>
        <taxon>Bacteria</taxon>
        <taxon>Bacillati</taxon>
        <taxon>Actinomycetota</taxon>
        <taxon>Actinomycetes</taxon>
        <taxon>Kitasatosporales</taxon>
        <taxon>Streptomycetaceae</taxon>
        <taxon>Yinghuangia</taxon>
    </lineage>
</organism>
<evidence type="ECO:0000313" key="2">
    <source>
        <dbReference type="Proteomes" id="UP001165378"/>
    </source>
</evidence>
<dbReference type="AlphaFoldDB" id="A0AA41Q8N0"/>
<name>A0AA41Q8N0_9ACTN</name>
<dbReference type="EMBL" id="JAKFHA010000049">
    <property type="protein sequence ID" value="MCF2533468.1"/>
    <property type="molecule type" value="Genomic_DNA"/>
</dbReference>
<evidence type="ECO:0000313" key="1">
    <source>
        <dbReference type="EMBL" id="MCF2533468.1"/>
    </source>
</evidence>
<accession>A0AA41Q8N0</accession>
<keyword evidence="2" id="KW-1185">Reference proteome</keyword>
<reference evidence="1" key="1">
    <citation type="submission" date="2022-01" db="EMBL/GenBank/DDBJ databases">
        <title>Genome-Based Taxonomic Classification of the Phylum Actinobacteria.</title>
        <authorList>
            <person name="Gao Y."/>
        </authorList>
    </citation>
    <scope>NUCLEOTIDE SEQUENCE</scope>
    <source>
        <strain evidence="1">KLBMP 8922</strain>
    </source>
</reference>
<proteinExistence type="predicted"/>